<dbReference type="NCBIfam" id="NF006931">
    <property type="entry name" value="PRK09416.1"/>
    <property type="match status" value="1"/>
</dbReference>
<gene>
    <name evidence="2" type="ORF">FZD51_00745</name>
</gene>
<dbReference type="SUPFAM" id="SSF46785">
    <property type="entry name" value="Winged helix' DNA-binding domain"/>
    <property type="match status" value="1"/>
</dbReference>
<accession>A0A5D4RS10</accession>
<dbReference type="Pfam" id="PF03551">
    <property type="entry name" value="PadR"/>
    <property type="match status" value="1"/>
</dbReference>
<feature type="domain" description="Transcription regulator PadR N-terminal" evidence="1">
    <location>
        <begin position="49"/>
        <end position="116"/>
    </location>
</feature>
<reference evidence="2 3" key="1">
    <citation type="submission" date="2019-08" db="EMBL/GenBank/DDBJ databases">
        <title>Bacillus genomes from the desert of Cuatro Cienegas, Coahuila.</title>
        <authorList>
            <person name="Olmedo-Alvarez G."/>
        </authorList>
    </citation>
    <scope>NUCLEOTIDE SEQUENCE [LARGE SCALE GENOMIC DNA]</scope>
    <source>
        <strain evidence="2 3">CH446_14T</strain>
    </source>
</reference>
<sequence>MEERLKRLKKAMENSVFQDLSFTGKSREEIKAKARNLQIKSDEDVILAVLQLLVHEKTGFELTRSIIARGISNFEKNEGFLYALLHRLERKNYLQSSWQDSRKYYQLNDRGRKLLEQSEKKSAGRRTALQELWEG</sequence>
<dbReference type="AlphaFoldDB" id="A0A5D4RS10"/>
<organism evidence="2 3">
    <name type="scientific">Bacillus infantis</name>
    <dbReference type="NCBI Taxonomy" id="324767"/>
    <lineage>
        <taxon>Bacteria</taxon>
        <taxon>Bacillati</taxon>
        <taxon>Bacillota</taxon>
        <taxon>Bacilli</taxon>
        <taxon>Bacillales</taxon>
        <taxon>Bacillaceae</taxon>
        <taxon>Bacillus</taxon>
    </lineage>
</organism>
<evidence type="ECO:0000259" key="1">
    <source>
        <dbReference type="Pfam" id="PF03551"/>
    </source>
</evidence>
<name>A0A5D4RS10_9BACI</name>
<dbReference type="Gene3D" id="1.10.10.10">
    <property type="entry name" value="Winged helix-like DNA-binding domain superfamily/Winged helix DNA-binding domain"/>
    <property type="match status" value="1"/>
</dbReference>
<dbReference type="RefSeq" id="WP_148973282.1">
    <property type="nucleotide sequence ID" value="NZ_VTER01000001.1"/>
</dbReference>
<dbReference type="InterPro" id="IPR036388">
    <property type="entry name" value="WH-like_DNA-bd_sf"/>
</dbReference>
<protein>
    <submittedName>
        <fullName evidence="2">PadR family transcriptional regulator</fullName>
    </submittedName>
</protein>
<dbReference type="InterPro" id="IPR005149">
    <property type="entry name" value="Tscrpt_reg_PadR_N"/>
</dbReference>
<evidence type="ECO:0000313" key="3">
    <source>
        <dbReference type="Proteomes" id="UP000322139"/>
    </source>
</evidence>
<dbReference type="EMBL" id="VTER01000001">
    <property type="protein sequence ID" value="TYS52312.1"/>
    <property type="molecule type" value="Genomic_DNA"/>
</dbReference>
<dbReference type="Proteomes" id="UP000322139">
    <property type="component" value="Unassembled WGS sequence"/>
</dbReference>
<dbReference type="InterPro" id="IPR036390">
    <property type="entry name" value="WH_DNA-bd_sf"/>
</dbReference>
<comment type="caution">
    <text evidence="2">The sequence shown here is derived from an EMBL/GenBank/DDBJ whole genome shotgun (WGS) entry which is preliminary data.</text>
</comment>
<proteinExistence type="predicted"/>
<evidence type="ECO:0000313" key="2">
    <source>
        <dbReference type="EMBL" id="TYS52312.1"/>
    </source>
</evidence>